<accession>A0A132E3T4</accession>
<dbReference type="GeneID" id="45678317"/>
<dbReference type="Pfam" id="PF06516">
    <property type="entry name" value="NUP"/>
    <property type="match status" value="1"/>
</dbReference>
<dbReference type="InterPro" id="IPR009486">
    <property type="entry name" value="Pur_nuclsid_perm"/>
</dbReference>
<name>A0A132E3T4_BURVI</name>
<dbReference type="AlphaFoldDB" id="A0A132E3T4"/>
<dbReference type="PANTHER" id="PTHR38643:SF1">
    <property type="entry name" value="PURINE NUCLEOSIDE PERMEASE C285.05-RELATED"/>
    <property type="match status" value="1"/>
</dbReference>
<organism evidence="1 2">
    <name type="scientific">Burkholderia vietnamiensis</name>
    <dbReference type="NCBI Taxonomy" id="60552"/>
    <lineage>
        <taxon>Bacteria</taxon>
        <taxon>Pseudomonadati</taxon>
        <taxon>Pseudomonadota</taxon>
        <taxon>Betaproteobacteria</taxon>
        <taxon>Burkholderiales</taxon>
        <taxon>Burkholderiaceae</taxon>
        <taxon>Burkholderia</taxon>
        <taxon>Burkholderia cepacia complex</taxon>
    </lineage>
</organism>
<sequence>MLTRSILSAAAFSLAACATAPSIAQDQQRDDAGNAATTANAAFAETAAQGRPVKVMIITMFGPEGQAWLDRLGPWRDVAVPGLSPDYPVVHCNRQDVCVVTTGMGYANASATIMALTFSPRFDLRRTYFLVSGIAGVDPAQGTVGSAAWSKYLVDFSLQWELDAREIPAGWNTGFLGINTKSPNDKPPLDYRTEVFQLNAQLTDAAYALSRNVVLADSAQAQAARAKFTYAPANRPPTVIQCDTSSGNTWFSGTLIGERARQWTKILTDGKGTYCMTAQEDNATYEALKRAASVKRVDLSRVAVLRTGSDFDRPYAGQTSADNLLNYADQGGFAPATENLYRAGNPLVQDIVTHWGEWRDGVPRR</sequence>
<dbReference type="Proteomes" id="UP000237632">
    <property type="component" value="Unassembled WGS sequence"/>
</dbReference>
<dbReference type="GO" id="GO:0003824">
    <property type="term" value="F:catalytic activity"/>
    <property type="evidence" value="ECO:0007669"/>
    <property type="project" value="InterPro"/>
</dbReference>
<proteinExistence type="predicted"/>
<reference evidence="1 2" key="1">
    <citation type="submission" date="2018-03" db="EMBL/GenBank/DDBJ databases">
        <authorList>
            <person name="Nguyen K."/>
            <person name="Fouts D."/>
            <person name="Sutton G."/>
        </authorList>
    </citation>
    <scope>NUCLEOTIDE SEQUENCE [LARGE SCALE GENOMIC DNA]</scope>
    <source>
        <strain evidence="1 2">AU3578</strain>
    </source>
</reference>
<evidence type="ECO:0000313" key="2">
    <source>
        <dbReference type="Proteomes" id="UP000237632"/>
    </source>
</evidence>
<dbReference type="PANTHER" id="PTHR38643">
    <property type="entry name" value="PURINE NUCLEOSIDE PERMEASE C285.05-RELATED"/>
    <property type="match status" value="1"/>
</dbReference>
<dbReference type="EMBL" id="PVHK01000225">
    <property type="protein sequence ID" value="PRH38866.1"/>
    <property type="molecule type" value="Genomic_DNA"/>
</dbReference>
<dbReference type="SUPFAM" id="SSF53167">
    <property type="entry name" value="Purine and uridine phosphorylases"/>
    <property type="match status" value="1"/>
</dbReference>
<dbReference type="GO" id="GO:0055085">
    <property type="term" value="P:transmembrane transport"/>
    <property type="evidence" value="ECO:0007669"/>
    <property type="project" value="InterPro"/>
</dbReference>
<dbReference type="InterPro" id="IPR035994">
    <property type="entry name" value="Nucleoside_phosphorylase_sf"/>
</dbReference>
<protein>
    <submittedName>
        <fullName evidence="1">Purine nucleoside permease</fullName>
    </submittedName>
</protein>
<gene>
    <name evidence="1" type="ORF">C6T65_29405</name>
</gene>
<evidence type="ECO:0000313" key="1">
    <source>
        <dbReference type="EMBL" id="PRH38866.1"/>
    </source>
</evidence>
<comment type="caution">
    <text evidence="1">The sequence shown here is derived from an EMBL/GenBank/DDBJ whole genome shotgun (WGS) entry which is preliminary data.</text>
</comment>
<dbReference type="PIRSF" id="PIRSF013171">
    <property type="entry name" value="Pur_nuclsid_perm"/>
    <property type="match status" value="1"/>
</dbReference>
<dbReference type="RefSeq" id="WP_045577662.1">
    <property type="nucleotide sequence ID" value="NZ_CADESV010000019.1"/>
</dbReference>
<dbReference type="Gene3D" id="3.40.50.1580">
    <property type="entry name" value="Nucleoside phosphorylase domain"/>
    <property type="match status" value="1"/>
</dbReference>
<dbReference type="PROSITE" id="PS51257">
    <property type="entry name" value="PROKAR_LIPOPROTEIN"/>
    <property type="match status" value="1"/>
</dbReference>
<dbReference type="GO" id="GO:0009116">
    <property type="term" value="P:nucleoside metabolic process"/>
    <property type="evidence" value="ECO:0007669"/>
    <property type="project" value="InterPro"/>
</dbReference>